<dbReference type="PANTHER" id="PTHR43273">
    <property type="entry name" value="ANAEROBIC SULFATASE-MATURATING ENZYME HOMOLOG ASLB-RELATED"/>
    <property type="match status" value="1"/>
</dbReference>
<keyword evidence="8" id="KW-1185">Reference proteome</keyword>
<dbReference type="SFLD" id="SFLDG01384">
    <property type="entry name" value="thioether_bond_formation_requi"/>
    <property type="match status" value="1"/>
</dbReference>
<dbReference type="Pfam" id="PF04055">
    <property type="entry name" value="Radical_SAM"/>
    <property type="match status" value="1"/>
</dbReference>
<organism evidence="7 8">
    <name type="scientific">Methylocystis parvus</name>
    <dbReference type="NCBI Taxonomy" id="134"/>
    <lineage>
        <taxon>Bacteria</taxon>
        <taxon>Pseudomonadati</taxon>
        <taxon>Pseudomonadota</taxon>
        <taxon>Alphaproteobacteria</taxon>
        <taxon>Hyphomicrobiales</taxon>
        <taxon>Methylocystaceae</taxon>
        <taxon>Methylocystis</taxon>
    </lineage>
</organism>
<dbReference type="PANTHER" id="PTHR43273:SF8">
    <property type="entry name" value="RADICAL SAM DOMAIN PROTEIN"/>
    <property type="match status" value="1"/>
</dbReference>
<feature type="domain" description="Radical SAM core" evidence="6">
    <location>
        <begin position="10"/>
        <end position="156"/>
    </location>
</feature>
<keyword evidence="2" id="KW-0949">S-adenosyl-L-methionine</keyword>
<name>A0A6B8M7N9_9HYPH</name>
<keyword evidence="3" id="KW-0479">Metal-binding</keyword>
<dbReference type="SFLD" id="SFLDG01067">
    <property type="entry name" value="SPASM/twitch_domain_containing"/>
    <property type="match status" value="1"/>
</dbReference>
<evidence type="ECO:0000313" key="8">
    <source>
        <dbReference type="Proteomes" id="UP000422569"/>
    </source>
</evidence>
<gene>
    <name evidence="7" type="ORF">F7D14_21305</name>
</gene>
<dbReference type="RefSeq" id="WP_081495727.1">
    <property type="nucleotide sequence ID" value="NZ_CP044333.1"/>
</dbReference>
<dbReference type="Gene3D" id="3.20.20.70">
    <property type="entry name" value="Aldolase class I"/>
    <property type="match status" value="1"/>
</dbReference>
<sequence length="375" mass="41502">MLSRLTINAAQTCNLGCKYCYALGGEYGGSASVITPELAVTRFREAAQEHRFIKIVQFIGGEPLLNLPALTAVAEEIDVLMQDGILLNRPSLCVVTNLTFLSKEHITLFTKYRFALLVSVDGPEKIHDALRPTKGGQGSHGKIMSNIEMLRCEEIPFDVYCTYTRRHLQSGLSITDLLRYFKSIGAGVIEIVPASTAPHDELGFNHEGDWRAVVDTQIDAINFSIDEFEKGNVMSYGLLGAMIAAMTVRATDRICPAGVSNLAIASDGDLYTCNMSTNNPAYRTSISAQADVLTKADIAECRDCRVRPWCRSCLGEMEIRNPGNPKPFPEHCETLRRGIETIEKRLPRASRRHLFLQQKGVAFSQRLQGKSDSRP</sequence>
<accession>A0A6B8M7N9</accession>
<geneLocation type="plasmid" evidence="7">
    <name>unnamed2</name>
</geneLocation>
<evidence type="ECO:0000256" key="4">
    <source>
        <dbReference type="ARBA" id="ARBA00023004"/>
    </source>
</evidence>
<keyword evidence="4" id="KW-0408">Iron</keyword>
<evidence type="ECO:0000256" key="3">
    <source>
        <dbReference type="ARBA" id="ARBA00022723"/>
    </source>
</evidence>
<dbReference type="KEGG" id="mpar:F7D14_21305"/>
<evidence type="ECO:0000256" key="2">
    <source>
        <dbReference type="ARBA" id="ARBA00022691"/>
    </source>
</evidence>
<reference evidence="7 8" key="1">
    <citation type="submission" date="2019-09" db="EMBL/GenBank/DDBJ databases">
        <title>Isolation and complete genome sequencing of Methylocystis species.</title>
        <authorList>
            <person name="Rumah B.L."/>
            <person name="Stead C.E."/>
            <person name="Stevens B.C."/>
            <person name="Minton N.P."/>
            <person name="Grosse-Honebrink A."/>
            <person name="Zhang Y."/>
        </authorList>
    </citation>
    <scope>NUCLEOTIDE SEQUENCE [LARGE SCALE GENOMIC DNA]</scope>
    <source>
        <strain evidence="7 8">BRCS2</strain>
        <plasmid evidence="7 8">unnamed2</plasmid>
    </source>
</reference>
<dbReference type="InterPro" id="IPR058240">
    <property type="entry name" value="rSAM_sf"/>
</dbReference>
<keyword evidence="5" id="KW-0411">Iron-sulfur</keyword>
<dbReference type="SFLD" id="SFLDS00029">
    <property type="entry name" value="Radical_SAM"/>
    <property type="match status" value="1"/>
</dbReference>
<protein>
    <submittedName>
        <fullName evidence="7">Radical SAM protein</fullName>
    </submittedName>
</protein>
<dbReference type="InterPro" id="IPR023867">
    <property type="entry name" value="Sulphatase_maturase_rSAM"/>
</dbReference>
<dbReference type="GO" id="GO:0046872">
    <property type="term" value="F:metal ion binding"/>
    <property type="evidence" value="ECO:0007669"/>
    <property type="project" value="UniProtKB-KW"/>
</dbReference>
<comment type="cofactor">
    <cofactor evidence="1">
        <name>[4Fe-4S] cluster</name>
        <dbReference type="ChEBI" id="CHEBI:49883"/>
    </cofactor>
</comment>
<evidence type="ECO:0000313" key="7">
    <source>
        <dbReference type="EMBL" id="QGN00115.1"/>
    </source>
</evidence>
<dbReference type="Proteomes" id="UP000422569">
    <property type="component" value="Plasmid unnamed2"/>
</dbReference>
<dbReference type="CDD" id="cd01335">
    <property type="entry name" value="Radical_SAM"/>
    <property type="match status" value="1"/>
</dbReference>
<evidence type="ECO:0000259" key="6">
    <source>
        <dbReference type="Pfam" id="PF04055"/>
    </source>
</evidence>
<dbReference type="SFLD" id="SFLDG01386">
    <property type="entry name" value="main_SPASM_domain-containing"/>
    <property type="match status" value="1"/>
</dbReference>
<proteinExistence type="predicted"/>
<dbReference type="GO" id="GO:0016491">
    <property type="term" value="F:oxidoreductase activity"/>
    <property type="evidence" value="ECO:0007669"/>
    <property type="project" value="InterPro"/>
</dbReference>
<keyword evidence="7" id="KW-0614">Plasmid</keyword>
<dbReference type="EMBL" id="CP044333">
    <property type="protein sequence ID" value="QGN00115.1"/>
    <property type="molecule type" value="Genomic_DNA"/>
</dbReference>
<evidence type="ECO:0000256" key="1">
    <source>
        <dbReference type="ARBA" id="ARBA00001966"/>
    </source>
</evidence>
<dbReference type="InterPro" id="IPR013785">
    <property type="entry name" value="Aldolase_TIM"/>
</dbReference>
<evidence type="ECO:0000256" key="5">
    <source>
        <dbReference type="ARBA" id="ARBA00023014"/>
    </source>
</evidence>
<dbReference type="InterPro" id="IPR007197">
    <property type="entry name" value="rSAM"/>
</dbReference>
<dbReference type="SUPFAM" id="SSF102114">
    <property type="entry name" value="Radical SAM enzymes"/>
    <property type="match status" value="1"/>
</dbReference>
<dbReference type="GO" id="GO:0051536">
    <property type="term" value="F:iron-sulfur cluster binding"/>
    <property type="evidence" value="ECO:0007669"/>
    <property type="project" value="UniProtKB-KW"/>
</dbReference>
<dbReference type="AlphaFoldDB" id="A0A6B8M7N9"/>